<dbReference type="AlphaFoldDB" id="A0A918CRV7"/>
<gene>
    <name evidence="8" type="ORF">GCM10011578_034790</name>
</gene>
<evidence type="ECO:0000256" key="2">
    <source>
        <dbReference type="ARBA" id="ARBA00022643"/>
    </source>
</evidence>
<evidence type="ECO:0000256" key="4">
    <source>
        <dbReference type="ARBA" id="ARBA00023033"/>
    </source>
</evidence>
<comment type="caution">
    <text evidence="8">The sequence shown here is derived from an EMBL/GenBank/DDBJ whole genome shotgun (WGS) entry which is preliminary data.</text>
</comment>
<dbReference type="Gene3D" id="3.20.20.30">
    <property type="entry name" value="Luciferase-like domain"/>
    <property type="match status" value="1"/>
</dbReference>
<proteinExistence type="predicted"/>
<dbReference type="Pfam" id="PF02771">
    <property type="entry name" value="Acyl-CoA_dh_N"/>
    <property type="match status" value="1"/>
</dbReference>
<dbReference type="InterPro" id="IPR036661">
    <property type="entry name" value="Luciferase-like_sf"/>
</dbReference>
<dbReference type="InterPro" id="IPR050172">
    <property type="entry name" value="SsuD_RutA_monooxygenase"/>
</dbReference>
<dbReference type="CDD" id="cd01094">
    <property type="entry name" value="Alkanesulfonate_monoxygenase"/>
    <property type="match status" value="1"/>
</dbReference>
<dbReference type="InterPro" id="IPR011251">
    <property type="entry name" value="Luciferase-like_dom"/>
</dbReference>
<dbReference type="PANTHER" id="PTHR42847">
    <property type="entry name" value="ALKANESULFONATE MONOOXYGENASE"/>
    <property type="match status" value="1"/>
</dbReference>
<evidence type="ECO:0000313" key="9">
    <source>
        <dbReference type="Proteomes" id="UP000653411"/>
    </source>
</evidence>
<accession>A0A918CRV7</accession>
<evidence type="ECO:0008006" key="10">
    <source>
        <dbReference type="Google" id="ProtNLM"/>
    </source>
</evidence>
<dbReference type="InterPro" id="IPR009100">
    <property type="entry name" value="AcylCoA_DH/oxidase_NM_dom_sf"/>
</dbReference>
<keyword evidence="1" id="KW-0285">Flavoprotein</keyword>
<protein>
    <recommendedName>
        <fullName evidence="10">Alkanesulfonate monooxygenase</fullName>
    </recommendedName>
</protein>
<keyword evidence="3" id="KW-0560">Oxidoreductase</keyword>
<sequence>MTAHVIADDTEALAVARVLADEFRSGAAGRDSERRLPRAELDRLSASGPQGVTAPAEHGGADVGAQILAEIFRRLGSADGSLARIPQSHFAYVNVTSRQGTEKQRKFFFAALLVGRRFGNAQSEAGTKHVQDMSAPALAGRPAPHPARPDPLEDPARRPVRPQRHPAAPPRPAATSRPALRSETPVSLAFHWFLPTNGDSRHVVGGGHGTPATASGRDRPPTVAYLSQIARAAEDLGFVGALTPTGAWCEDAWLTTAMVSQHTERLKFLVAFRPGFVSPTLAAQMASTFQRQTGGRLLLNVVTGGESNEQRAYGDFLDKDARYRRTGEFLEVVRALWEGKAVDLDGEHLRVEDARLARVPEPVPEVYFGGSSPVAGEIAARSVDVYLTWGEPPAQVAEKIAWIRGLAAARGRTPRFGIRLHVITRDTSEQAWAEAGRLLDGFDPDTVRSVQSGLARSESEGQRRMLALHGGRRDALEIHPNLWAGIGLVRGGAGTALVGSHDEVAERIKEYAALGIEEFVLSGYPHLEEAYWFGEGVLPRLAAQGVWRHPGGKGEAPTAQVPCAS</sequence>
<feature type="domain" description="Acyl-CoA dehydrogenase/oxidase N-terminal" evidence="7">
    <location>
        <begin position="14"/>
        <end position="114"/>
    </location>
</feature>
<dbReference type="GO" id="GO:0008726">
    <property type="term" value="F:alkanesulfonate monooxygenase activity"/>
    <property type="evidence" value="ECO:0007669"/>
    <property type="project" value="TreeGrafter"/>
</dbReference>
<keyword evidence="9" id="KW-1185">Reference proteome</keyword>
<evidence type="ECO:0000259" key="6">
    <source>
        <dbReference type="Pfam" id="PF00296"/>
    </source>
</evidence>
<dbReference type="SUPFAM" id="SSF51679">
    <property type="entry name" value="Bacterial luciferase-like"/>
    <property type="match status" value="1"/>
</dbReference>
<dbReference type="EMBL" id="BMML01000007">
    <property type="protein sequence ID" value="GGN09452.1"/>
    <property type="molecule type" value="Genomic_DNA"/>
</dbReference>
<dbReference type="Proteomes" id="UP000653411">
    <property type="component" value="Unassembled WGS sequence"/>
</dbReference>
<dbReference type="GO" id="GO:0016627">
    <property type="term" value="F:oxidoreductase activity, acting on the CH-CH group of donors"/>
    <property type="evidence" value="ECO:0007669"/>
    <property type="project" value="InterPro"/>
</dbReference>
<reference evidence="8" key="2">
    <citation type="submission" date="2020-09" db="EMBL/GenBank/DDBJ databases">
        <authorList>
            <person name="Sun Q."/>
            <person name="Zhou Y."/>
        </authorList>
    </citation>
    <scope>NUCLEOTIDE SEQUENCE</scope>
    <source>
        <strain evidence="8">CGMCC 4.7110</strain>
    </source>
</reference>
<feature type="compositionally biased region" description="Basic and acidic residues" evidence="5">
    <location>
        <begin position="147"/>
        <end position="157"/>
    </location>
</feature>
<dbReference type="InterPro" id="IPR013786">
    <property type="entry name" value="AcylCoA_DH/ox_N"/>
</dbReference>
<feature type="region of interest" description="Disordered" evidence="5">
    <location>
        <begin position="123"/>
        <end position="180"/>
    </location>
</feature>
<keyword evidence="4" id="KW-0503">Monooxygenase</keyword>
<evidence type="ECO:0000313" key="8">
    <source>
        <dbReference type="EMBL" id="GGN09452.1"/>
    </source>
</evidence>
<feature type="domain" description="Luciferase-like" evidence="6">
    <location>
        <begin position="190"/>
        <end position="517"/>
    </location>
</feature>
<evidence type="ECO:0000256" key="1">
    <source>
        <dbReference type="ARBA" id="ARBA00022630"/>
    </source>
</evidence>
<name>A0A918CRV7_9ACTN</name>
<keyword evidence="2" id="KW-0288">FMN</keyword>
<dbReference type="Pfam" id="PF00296">
    <property type="entry name" value="Bac_luciferase"/>
    <property type="match status" value="1"/>
</dbReference>
<dbReference type="GO" id="GO:0046306">
    <property type="term" value="P:alkanesulfonate catabolic process"/>
    <property type="evidence" value="ECO:0007669"/>
    <property type="project" value="TreeGrafter"/>
</dbReference>
<evidence type="ECO:0000259" key="7">
    <source>
        <dbReference type="Pfam" id="PF02771"/>
    </source>
</evidence>
<organism evidence="8 9">
    <name type="scientific">Streptomyces fuscichromogenes</name>
    <dbReference type="NCBI Taxonomy" id="1324013"/>
    <lineage>
        <taxon>Bacteria</taxon>
        <taxon>Bacillati</taxon>
        <taxon>Actinomycetota</taxon>
        <taxon>Actinomycetes</taxon>
        <taxon>Kitasatosporales</taxon>
        <taxon>Streptomycetaceae</taxon>
        <taxon>Streptomyces</taxon>
    </lineage>
</organism>
<dbReference type="PANTHER" id="PTHR42847:SF4">
    <property type="entry name" value="ALKANESULFONATE MONOOXYGENASE-RELATED"/>
    <property type="match status" value="1"/>
</dbReference>
<dbReference type="GO" id="GO:0050660">
    <property type="term" value="F:flavin adenine dinucleotide binding"/>
    <property type="evidence" value="ECO:0007669"/>
    <property type="project" value="InterPro"/>
</dbReference>
<evidence type="ECO:0000256" key="5">
    <source>
        <dbReference type="SAM" id="MobiDB-lite"/>
    </source>
</evidence>
<evidence type="ECO:0000256" key="3">
    <source>
        <dbReference type="ARBA" id="ARBA00023002"/>
    </source>
</evidence>
<dbReference type="InterPro" id="IPR037069">
    <property type="entry name" value="AcylCoA_DH/ox_N_sf"/>
</dbReference>
<reference evidence="8" key="1">
    <citation type="journal article" date="2014" name="Int. J. Syst. Evol. Microbiol.">
        <title>Complete genome sequence of Corynebacterium casei LMG S-19264T (=DSM 44701T), isolated from a smear-ripened cheese.</title>
        <authorList>
            <consortium name="US DOE Joint Genome Institute (JGI-PGF)"/>
            <person name="Walter F."/>
            <person name="Albersmeier A."/>
            <person name="Kalinowski J."/>
            <person name="Ruckert C."/>
        </authorList>
    </citation>
    <scope>NUCLEOTIDE SEQUENCE</scope>
    <source>
        <strain evidence="8">CGMCC 4.7110</strain>
    </source>
</reference>
<dbReference type="Gene3D" id="1.10.540.10">
    <property type="entry name" value="Acyl-CoA dehydrogenase/oxidase, N-terminal domain"/>
    <property type="match status" value="1"/>
</dbReference>
<dbReference type="SUPFAM" id="SSF56645">
    <property type="entry name" value="Acyl-CoA dehydrogenase NM domain-like"/>
    <property type="match status" value="1"/>
</dbReference>